<dbReference type="SUPFAM" id="SSF53163">
    <property type="entry name" value="HybD-like"/>
    <property type="match status" value="1"/>
</dbReference>
<name>A0A2K8NCX1_9BACL</name>
<dbReference type="InterPro" id="IPR023430">
    <property type="entry name" value="Pept_HybD-like_dom_sf"/>
</dbReference>
<dbReference type="InterPro" id="IPR009665">
    <property type="entry name" value="YyaC"/>
</dbReference>
<sequence>MRFLRQDEHLPRYPIRVAYNDPNAAGVLAQGVWETVRLKARDRNVAIICVGTDRSTGDALGPLVGSRLAEALQSTEIQIFGTLDEPVHAVNLTETLTRLDRMSPAPFVIAVDACLGQVNSIGQISLHDGPLRPGAGVNKQLPAVGDIHVTGIVNVGGYMEYFVLQNTRLQLVFRMARIIADGLAEGLDRRLRAGGEVLPFPVRRPAPGGP</sequence>
<protein>
    <submittedName>
        <fullName evidence="1">Spore protease YyaC</fullName>
    </submittedName>
</protein>
<dbReference type="Proteomes" id="UP000231932">
    <property type="component" value="Chromosome"/>
</dbReference>
<keyword evidence="1" id="KW-0645">Protease</keyword>
<keyword evidence="2" id="KW-1185">Reference proteome</keyword>
<dbReference type="KEGG" id="kyr:CVV65_16395"/>
<evidence type="ECO:0000313" key="2">
    <source>
        <dbReference type="Proteomes" id="UP000231932"/>
    </source>
</evidence>
<proteinExistence type="predicted"/>
<dbReference type="AlphaFoldDB" id="A0A2K8NCX1"/>
<dbReference type="OrthoDB" id="9815953at2"/>
<dbReference type="Pfam" id="PF06866">
    <property type="entry name" value="DUF1256"/>
    <property type="match status" value="1"/>
</dbReference>
<dbReference type="GO" id="GO:0008233">
    <property type="term" value="F:peptidase activity"/>
    <property type="evidence" value="ECO:0007669"/>
    <property type="project" value="UniProtKB-KW"/>
</dbReference>
<reference evidence="2" key="1">
    <citation type="submission" date="2017-11" db="EMBL/GenBank/DDBJ databases">
        <title>Complete Genome Sequence of Kyrpidia sp. Strain EA-1, a thermophilic, hydrogen-oxidizing Bacterium, isolated from the Azores.</title>
        <authorList>
            <person name="Reiner J.E."/>
            <person name="Lapp C.J."/>
            <person name="Bunk B."/>
            <person name="Gescher J."/>
        </authorList>
    </citation>
    <scope>NUCLEOTIDE SEQUENCE [LARGE SCALE GENOMIC DNA]</scope>
    <source>
        <strain evidence="2">EA-1</strain>
    </source>
</reference>
<organism evidence="1 2">
    <name type="scientific">Kyrpidia spormannii</name>
    <dbReference type="NCBI Taxonomy" id="2055160"/>
    <lineage>
        <taxon>Bacteria</taxon>
        <taxon>Bacillati</taxon>
        <taxon>Bacillota</taxon>
        <taxon>Bacilli</taxon>
        <taxon>Bacillales</taxon>
        <taxon>Alicyclobacillaceae</taxon>
        <taxon>Kyrpidia</taxon>
    </lineage>
</organism>
<dbReference type="RefSeq" id="WP_100669052.1">
    <property type="nucleotide sequence ID" value="NZ_CP024955.1"/>
</dbReference>
<dbReference type="EMBL" id="CP024955">
    <property type="protein sequence ID" value="ATY86310.1"/>
    <property type="molecule type" value="Genomic_DNA"/>
</dbReference>
<keyword evidence="1" id="KW-0378">Hydrolase</keyword>
<dbReference type="GO" id="GO:0006508">
    <property type="term" value="P:proteolysis"/>
    <property type="evidence" value="ECO:0007669"/>
    <property type="project" value="UniProtKB-KW"/>
</dbReference>
<gene>
    <name evidence="1" type="primary">yyaC</name>
    <name evidence="1" type="ORF">CVV65_16395</name>
</gene>
<dbReference type="NCBIfam" id="TIGR02841">
    <property type="entry name" value="spore_YyaC"/>
    <property type="match status" value="1"/>
</dbReference>
<accession>A0A2K8NCX1</accession>
<evidence type="ECO:0000313" key="1">
    <source>
        <dbReference type="EMBL" id="ATY86310.1"/>
    </source>
</evidence>